<organism evidence="2 3">
    <name type="scientific">Oryza sativa subsp. japonica</name>
    <name type="common">Rice</name>
    <dbReference type="NCBI Taxonomy" id="39947"/>
    <lineage>
        <taxon>Eukaryota</taxon>
        <taxon>Viridiplantae</taxon>
        <taxon>Streptophyta</taxon>
        <taxon>Embryophyta</taxon>
        <taxon>Tracheophyta</taxon>
        <taxon>Spermatophyta</taxon>
        <taxon>Magnoliopsida</taxon>
        <taxon>Liliopsida</taxon>
        <taxon>Poales</taxon>
        <taxon>Poaceae</taxon>
        <taxon>BOP clade</taxon>
        <taxon>Oryzoideae</taxon>
        <taxon>Oryzeae</taxon>
        <taxon>Oryzinae</taxon>
        <taxon>Oryza</taxon>
        <taxon>Oryza sativa</taxon>
    </lineage>
</organism>
<gene>
    <name evidence="2" type="ordered locus">Os05g0439750</name>
    <name evidence="2" type="ORF">OSNPB_050439750</name>
</gene>
<reference evidence="3" key="1">
    <citation type="journal article" date="2005" name="Nature">
        <title>The map-based sequence of the rice genome.</title>
        <authorList>
            <consortium name="International rice genome sequencing project (IRGSP)"/>
            <person name="Matsumoto T."/>
            <person name="Wu J."/>
            <person name="Kanamori H."/>
            <person name="Katayose Y."/>
            <person name="Fujisawa M."/>
            <person name="Namiki N."/>
            <person name="Mizuno H."/>
            <person name="Yamamoto K."/>
            <person name="Antonio B.A."/>
            <person name="Baba T."/>
            <person name="Sakata K."/>
            <person name="Nagamura Y."/>
            <person name="Aoki H."/>
            <person name="Arikawa K."/>
            <person name="Arita K."/>
            <person name="Bito T."/>
            <person name="Chiden Y."/>
            <person name="Fujitsuka N."/>
            <person name="Fukunaka R."/>
            <person name="Hamada M."/>
            <person name="Harada C."/>
            <person name="Hayashi A."/>
            <person name="Hijishita S."/>
            <person name="Honda M."/>
            <person name="Hosokawa S."/>
            <person name="Ichikawa Y."/>
            <person name="Idonuma A."/>
            <person name="Iijima M."/>
            <person name="Ikeda M."/>
            <person name="Ikeno M."/>
            <person name="Ito K."/>
            <person name="Ito S."/>
            <person name="Ito T."/>
            <person name="Ito Y."/>
            <person name="Ito Y."/>
            <person name="Iwabuchi A."/>
            <person name="Kamiya K."/>
            <person name="Karasawa W."/>
            <person name="Kurita K."/>
            <person name="Katagiri S."/>
            <person name="Kikuta A."/>
            <person name="Kobayashi H."/>
            <person name="Kobayashi N."/>
            <person name="Machita K."/>
            <person name="Maehara T."/>
            <person name="Masukawa M."/>
            <person name="Mizubayashi T."/>
            <person name="Mukai Y."/>
            <person name="Nagasaki H."/>
            <person name="Nagata Y."/>
            <person name="Naito S."/>
            <person name="Nakashima M."/>
            <person name="Nakama Y."/>
            <person name="Nakamichi Y."/>
            <person name="Nakamura M."/>
            <person name="Meguro A."/>
            <person name="Negishi M."/>
            <person name="Ohta I."/>
            <person name="Ohta T."/>
            <person name="Okamoto M."/>
            <person name="Ono N."/>
            <person name="Saji S."/>
            <person name="Sakaguchi M."/>
            <person name="Sakai K."/>
            <person name="Shibata M."/>
            <person name="Shimokawa T."/>
            <person name="Song J."/>
            <person name="Takazaki Y."/>
            <person name="Terasawa K."/>
            <person name="Tsugane M."/>
            <person name="Tsuji K."/>
            <person name="Ueda S."/>
            <person name="Waki K."/>
            <person name="Yamagata H."/>
            <person name="Yamamoto M."/>
            <person name="Yamamoto S."/>
            <person name="Yamane H."/>
            <person name="Yoshiki S."/>
            <person name="Yoshihara R."/>
            <person name="Yukawa K."/>
            <person name="Zhong H."/>
            <person name="Yano M."/>
            <person name="Yuan Q."/>
            <person name="Ouyang S."/>
            <person name="Liu J."/>
            <person name="Jones K.M."/>
            <person name="Gansberger K."/>
            <person name="Moffat K."/>
            <person name="Hill J."/>
            <person name="Bera J."/>
            <person name="Fadrosh D."/>
            <person name="Jin S."/>
            <person name="Johri S."/>
            <person name="Kim M."/>
            <person name="Overton L."/>
            <person name="Reardon M."/>
            <person name="Tsitrin T."/>
            <person name="Vuong H."/>
            <person name="Weaver B."/>
            <person name="Ciecko A."/>
            <person name="Tallon L."/>
            <person name="Jackson J."/>
            <person name="Pai G."/>
            <person name="Aken S.V."/>
            <person name="Utterback T."/>
            <person name="Reidmuller S."/>
            <person name="Feldblyum T."/>
            <person name="Hsiao J."/>
            <person name="Zismann V."/>
            <person name="Iobst S."/>
            <person name="de Vazeille A.R."/>
            <person name="Buell C.R."/>
            <person name="Ying K."/>
            <person name="Li Y."/>
            <person name="Lu T."/>
            <person name="Huang Y."/>
            <person name="Zhao Q."/>
            <person name="Feng Q."/>
            <person name="Zhang L."/>
            <person name="Zhu J."/>
            <person name="Weng Q."/>
            <person name="Mu J."/>
            <person name="Lu Y."/>
            <person name="Fan D."/>
            <person name="Liu Y."/>
            <person name="Guan J."/>
            <person name="Zhang Y."/>
            <person name="Yu S."/>
            <person name="Liu X."/>
            <person name="Zhang Y."/>
            <person name="Hong G."/>
            <person name="Han B."/>
            <person name="Choisne N."/>
            <person name="Demange N."/>
            <person name="Orjeda G."/>
            <person name="Samain S."/>
            <person name="Cattolico L."/>
            <person name="Pelletier E."/>
            <person name="Couloux A."/>
            <person name="Segurens B."/>
            <person name="Wincker P."/>
            <person name="D'Hont A."/>
            <person name="Scarpelli C."/>
            <person name="Weissenbach J."/>
            <person name="Salanoubat M."/>
            <person name="Quetier F."/>
            <person name="Yu Y."/>
            <person name="Kim H.R."/>
            <person name="Rambo T."/>
            <person name="Currie J."/>
            <person name="Collura K."/>
            <person name="Luo M."/>
            <person name="Yang T."/>
            <person name="Ammiraju J.S.S."/>
            <person name="Engler F."/>
            <person name="Soderlund C."/>
            <person name="Wing R.A."/>
            <person name="Palmer L.E."/>
            <person name="de la Bastide M."/>
            <person name="Spiegel L."/>
            <person name="Nascimento L."/>
            <person name="Zutavern T."/>
            <person name="O'Shaughnessy A."/>
            <person name="Dike S."/>
            <person name="Dedhia N."/>
            <person name="Preston R."/>
            <person name="Balija V."/>
            <person name="McCombie W.R."/>
            <person name="Chow T."/>
            <person name="Chen H."/>
            <person name="Chung M."/>
            <person name="Chen C."/>
            <person name="Shaw J."/>
            <person name="Wu H."/>
            <person name="Hsiao K."/>
            <person name="Chao Y."/>
            <person name="Chu M."/>
            <person name="Cheng C."/>
            <person name="Hour A."/>
            <person name="Lee P."/>
            <person name="Lin S."/>
            <person name="Lin Y."/>
            <person name="Liou J."/>
            <person name="Liu S."/>
            <person name="Hsing Y."/>
            <person name="Raghuvanshi S."/>
            <person name="Mohanty A."/>
            <person name="Bharti A.K."/>
            <person name="Gaur A."/>
            <person name="Gupta V."/>
            <person name="Kumar D."/>
            <person name="Ravi V."/>
            <person name="Vij S."/>
            <person name="Kapur A."/>
            <person name="Khurana P."/>
            <person name="Khurana P."/>
            <person name="Khurana J.P."/>
            <person name="Tyagi A.K."/>
            <person name="Gaikwad K."/>
            <person name="Singh A."/>
            <person name="Dalal V."/>
            <person name="Srivastava S."/>
            <person name="Dixit A."/>
            <person name="Pal A.K."/>
            <person name="Ghazi I.A."/>
            <person name="Yadav M."/>
            <person name="Pandit A."/>
            <person name="Bhargava A."/>
            <person name="Sureshbabu K."/>
            <person name="Batra K."/>
            <person name="Sharma T.R."/>
            <person name="Mohapatra T."/>
            <person name="Singh N.K."/>
            <person name="Messing J."/>
            <person name="Nelson A.B."/>
            <person name="Fuks G."/>
            <person name="Kavchok S."/>
            <person name="Keizer G."/>
            <person name="Linton E."/>
            <person name="Llaca V."/>
            <person name="Song R."/>
            <person name="Tanyolac B."/>
            <person name="Young S."/>
            <person name="Ho-Il K."/>
            <person name="Hahn J.H."/>
            <person name="Sangsakoo G."/>
            <person name="Vanavichit A."/>
            <person name="de Mattos Luiz.A.T."/>
            <person name="Zimmer P.D."/>
            <person name="Malone G."/>
            <person name="Dellagostin O."/>
            <person name="de Oliveira A.C."/>
            <person name="Bevan M."/>
            <person name="Bancroft I."/>
            <person name="Minx P."/>
            <person name="Cordum H."/>
            <person name="Wilson R."/>
            <person name="Cheng Z."/>
            <person name="Jin W."/>
            <person name="Jiang J."/>
            <person name="Leong S.A."/>
            <person name="Iwama H."/>
            <person name="Gojobori T."/>
            <person name="Itoh T."/>
            <person name="Niimura Y."/>
            <person name="Fujii Y."/>
            <person name="Habara T."/>
            <person name="Sakai H."/>
            <person name="Sato Y."/>
            <person name="Wilson G."/>
            <person name="Kumar K."/>
            <person name="McCouch S."/>
            <person name="Juretic N."/>
            <person name="Hoen D."/>
            <person name="Wright S."/>
            <person name="Bruskiewich R."/>
            <person name="Bureau T."/>
            <person name="Miyao A."/>
            <person name="Hirochika H."/>
            <person name="Nishikawa T."/>
            <person name="Kadowaki K."/>
            <person name="Sugiura M."/>
            <person name="Burr B."/>
            <person name="Sasaki T."/>
        </authorList>
    </citation>
    <scope>NUCLEOTIDE SEQUENCE [LARGE SCALE GENOMIC DNA]</scope>
    <source>
        <strain evidence="3">cv. Nipponbare</strain>
    </source>
</reference>
<dbReference type="PaxDb" id="39947-A0A0P0WMV0"/>
<evidence type="ECO:0000256" key="1">
    <source>
        <dbReference type="SAM" id="MobiDB-lite"/>
    </source>
</evidence>
<dbReference type="AlphaFoldDB" id="A0A0P0WMV0"/>
<protein>
    <submittedName>
        <fullName evidence="2">Os05g0439750 protein</fullName>
    </submittedName>
</protein>
<keyword evidence="3" id="KW-1185">Reference proteome</keyword>
<reference evidence="2 3" key="3">
    <citation type="journal article" date="2013" name="Rice">
        <title>Improvement of the Oryza sativa Nipponbare reference genome using next generation sequence and optical map data.</title>
        <authorList>
            <person name="Kawahara Y."/>
            <person name="de la Bastide M."/>
            <person name="Hamilton J.P."/>
            <person name="Kanamori H."/>
            <person name="McCombie W.R."/>
            <person name="Ouyang S."/>
            <person name="Schwartz D.C."/>
            <person name="Tanaka T."/>
            <person name="Wu J."/>
            <person name="Zhou S."/>
            <person name="Childs K.L."/>
            <person name="Davidson R.M."/>
            <person name="Lin H."/>
            <person name="Quesada-Ocampo L."/>
            <person name="Vaillancourt B."/>
            <person name="Sakai H."/>
            <person name="Lee S.S."/>
            <person name="Kim J."/>
            <person name="Numa H."/>
            <person name="Itoh T."/>
            <person name="Buell C.R."/>
            <person name="Matsumoto T."/>
        </authorList>
    </citation>
    <scope>NUCLEOTIDE SEQUENCE [LARGE SCALE GENOMIC DNA]</scope>
    <source>
        <strain evidence="3">cv. Nipponbare</strain>
    </source>
</reference>
<sequence>MKNSFPHICTKSLSPVPPLRLQPPHRCASDQRCCFLSSRRRKSIDPAVLPLLLSTTQINQSGAASSPPPDVLQAGQSQQDPEEAKIGMGEIEAVGDLPVTRFEAADELQRHGSRWDLADKLQKGVQIRIGEVGIVVTVVRQSSWYACRLLLTSMAPPPLLGSCSSSLQRGSWWEGRGHDLHNTAASFSHTPLVLKLSESCRRTCVQSRLHGFRLVTRDA</sequence>
<dbReference type="Gramene" id="Os05t0439750-00">
    <property type="protein sequence ID" value="Os05t0439750-00"/>
    <property type="gene ID" value="Os05g0439750"/>
</dbReference>
<feature type="region of interest" description="Disordered" evidence="1">
    <location>
        <begin position="59"/>
        <end position="83"/>
    </location>
</feature>
<evidence type="ECO:0000313" key="3">
    <source>
        <dbReference type="Proteomes" id="UP000059680"/>
    </source>
</evidence>
<dbReference type="Proteomes" id="UP000059680">
    <property type="component" value="Chromosome 5"/>
</dbReference>
<accession>A0A0P0WMV0</accession>
<name>A0A0P0WMV0_ORYSJ</name>
<dbReference type="OMA" id="WWEGRGH"/>
<dbReference type="InParanoid" id="A0A0P0WMV0"/>
<reference evidence="2 3" key="2">
    <citation type="journal article" date="2013" name="Plant Cell Physiol.">
        <title>Rice Annotation Project Database (RAP-DB): an integrative and interactive database for rice genomics.</title>
        <authorList>
            <person name="Sakai H."/>
            <person name="Lee S.S."/>
            <person name="Tanaka T."/>
            <person name="Numa H."/>
            <person name="Kim J."/>
            <person name="Kawahara Y."/>
            <person name="Wakimoto H."/>
            <person name="Yang C.C."/>
            <person name="Iwamoto M."/>
            <person name="Abe T."/>
            <person name="Yamada Y."/>
            <person name="Muto A."/>
            <person name="Inokuchi H."/>
            <person name="Ikemura T."/>
            <person name="Matsumoto T."/>
            <person name="Sasaki T."/>
            <person name="Itoh T."/>
        </authorList>
    </citation>
    <scope>NUCLEOTIDE SEQUENCE [LARGE SCALE GENOMIC DNA]</scope>
    <source>
        <strain evidence="3">cv. Nipponbare</strain>
    </source>
</reference>
<dbReference type="EMBL" id="AP014961">
    <property type="protein sequence ID" value="BAS94231.1"/>
    <property type="molecule type" value="Genomic_DNA"/>
</dbReference>
<evidence type="ECO:0000313" key="2">
    <source>
        <dbReference type="EMBL" id="BAS94231.1"/>
    </source>
</evidence>
<proteinExistence type="predicted"/>